<evidence type="ECO:0000256" key="1">
    <source>
        <dbReference type="SAM" id="MobiDB-lite"/>
    </source>
</evidence>
<keyword evidence="3" id="KW-1185">Reference proteome</keyword>
<evidence type="ECO:0000313" key="2">
    <source>
        <dbReference type="EMBL" id="MFB5761032.1"/>
    </source>
</evidence>
<comment type="caution">
    <text evidence="2">The sequence shown here is derived from an EMBL/GenBank/DDBJ whole genome shotgun (WGS) entry which is preliminary data.</text>
</comment>
<accession>A0ABV5C0I0</accession>
<sequence length="50" mass="5985">MYRDELQVLNAIHQEQQRTNELLKQLLDQKQPVPKQVTRKPEKVSRDEGK</sequence>
<gene>
    <name evidence="2" type="ORF">ACE5LO_11580</name>
</gene>
<dbReference type="RefSeq" id="WP_375520181.1">
    <property type="nucleotide sequence ID" value="NZ_JBHIRY010000009.1"/>
</dbReference>
<proteinExistence type="predicted"/>
<evidence type="ECO:0000313" key="3">
    <source>
        <dbReference type="Proteomes" id="UP001580430"/>
    </source>
</evidence>
<dbReference type="EMBL" id="JBHIRY010000009">
    <property type="protein sequence ID" value="MFB5761032.1"/>
    <property type="molecule type" value="Genomic_DNA"/>
</dbReference>
<feature type="region of interest" description="Disordered" evidence="1">
    <location>
        <begin position="26"/>
        <end position="50"/>
    </location>
</feature>
<name>A0ABV5C0I0_9BACL</name>
<reference evidence="2 3" key="1">
    <citation type="submission" date="2024-09" db="EMBL/GenBank/DDBJ databases">
        <title>Paenibacillus zeirhizospherea sp. nov., isolated from surface of the maize (Zea mays) roots in a horticulture field, Hungary.</title>
        <authorList>
            <person name="Marton D."/>
            <person name="Farkas M."/>
            <person name="Bedics A."/>
            <person name="Toth E."/>
            <person name="Tancsics A."/>
            <person name="Boka K."/>
            <person name="Marati G."/>
            <person name="Kriszt B."/>
            <person name="Cserhati M."/>
        </authorList>
    </citation>
    <scope>NUCLEOTIDE SEQUENCE [LARGE SCALE GENOMIC DNA]</scope>
    <source>
        <strain evidence="2 3">JCM 18446</strain>
    </source>
</reference>
<protein>
    <submittedName>
        <fullName evidence="2">Uncharacterized protein</fullName>
    </submittedName>
</protein>
<organism evidence="2 3">
    <name type="scientific">Paenibacillus medicaginis</name>
    <dbReference type="NCBI Taxonomy" id="1470560"/>
    <lineage>
        <taxon>Bacteria</taxon>
        <taxon>Bacillati</taxon>
        <taxon>Bacillota</taxon>
        <taxon>Bacilli</taxon>
        <taxon>Bacillales</taxon>
        <taxon>Paenibacillaceae</taxon>
        <taxon>Paenibacillus</taxon>
    </lineage>
</organism>
<feature type="compositionally biased region" description="Basic and acidic residues" evidence="1">
    <location>
        <begin position="39"/>
        <end position="50"/>
    </location>
</feature>
<dbReference type="Proteomes" id="UP001580430">
    <property type="component" value="Unassembled WGS sequence"/>
</dbReference>